<accession>A0ABU8YY11</accession>
<feature type="domain" description="Putative restriction endonuclease" evidence="1">
    <location>
        <begin position="1"/>
        <end position="54"/>
    </location>
</feature>
<dbReference type="PANTHER" id="PTHR34107">
    <property type="entry name" value="SLL0198 PROTEIN-RELATED"/>
    <property type="match status" value="1"/>
</dbReference>
<dbReference type="InterPro" id="IPR008538">
    <property type="entry name" value="Uma2"/>
</dbReference>
<organism evidence="3 4">
    <name type="scientific">Microcoleus anatoxicus PTRS2</name>
    <dbReference type="NCBI Taxonomy" id="2705321"/>
    <lineage>
        <taxon>Bacteria</taxon>
        <taxon>Bacillati</taxon>
        <taxon>Cyanobacteriota</taxon>
        <taxon>Cyanophyceae</taxon>
        <taxon>Oscillatoriophycideae</taxon>
        <taxon>Oscillatoriales</taxon>
        <taxon>Microcoleaceae</taxon>
        <taxon>Microcoleus</taxon>
        <taxon>Microcoleus anatoxicus</taxon>
    </lineage>
</organism>
<dbReference type="RefSeq" id="WP_340542547.1">
    <property type="nucleotide sequence ID" value="NZ_JBBLXS010001175.1"/>
</dbReference>
<dbReference type="Pfam" id="PF05685">
    <property type="entry name" value="Uma2"/>
    <property type="match status" value="1"/>
</dbReference>
<dbReference type="Gene3D" id="3.90.1570.10">
    <property type="entry name" value="tt1808, chain A"/>
    <property type="match status" value="1"/>
</dbReference>
<dbReference type="Proteomes" id="UP001384579">
    <property type="component" value="Unassembled WGS sequence"/>
</dbReference>
<reference evidence="3" key="2">
    <citation type="submission" date="2024-03" db="EMBL/GenBank/DDBJ databases">
        <authorList>
            <person name="Otten T."/>
        </authorList>
    </citation>
    <scope>NUCLEOTIDE SEQUENCE</scope>
    <source>
        <strain evidence="3">PTRS2</strain>
    </source>
</reference>
<evidence type="ECO:0000259" key="1">
    <source>
        <dbReference type="Pfam" id="PF05685"/>
    </source>
</evidence>
<dbReference type="SUPFAM" id="SSF52980">
    <property type="entry name" value="Restriction endonuclease-like"/>
    <property type="match status" value="1"/>
</dbReference>
<proteinExistence type="predicted"/>
<protein>
    <submittedName>
        <fullName evidence="3">Uma2 family endonuclease</fullName>
    </submittedName>
</protein>
<evidence type="ECO:0000313" key="2">
    <source>
        <dbReference type="EMBL" id="MEK0189364.1"/>
    </source>
</evidence>
<keyword evidence="3" id="KW-0540">Nuclease</keyword>
<evidence type="ECO:0000313" key="3">
    <source>
        <dbReference type="EMBL" id="MEK0189367.1"/>
    </source>
</evidence>
<dbReference type="InterPro" id="IPR011335">
    <property type="entry name" value="Restrct_endonuc-II-like"/>
</dbReference>
<comment type="caution">
    <text evidence="3">The sequence shown here is derived from an EMBL/GenBank/DDBJ whole genome shotgun (WGS) entry which is preliminary data.</text>
</comment>
<reference evidence="3 4" key="1">
    <citation type="journal article" date="2020" name="Harmful Algae">
        <title>Molecular and morphological characterization of a novel dihydroanatoxin-a producing Microcoleus species (cyanobacteria) from the Russian River, California, USA.</title>
        <authorList>
            <person name="Conklin K.Y."/>
            <person name="Stancheva R."/>
            <person name="Otten T.G."/>
            <person name="Fadness R."/>
            <person name="Boyer G.L."/>
            <person name="Read B."/>
            <person name="Zhang X."/>
            <person name="Sheath R.G."/>
        </authorList>
    </citation>
    <scope>NUCLEOTIDE SEQUENCE [LARGE SCALE GENOMIC DNA]</scope>
    <source>
        <strain evidence="3 4">PTRS2</strain>
    </source>
</reference>
<dbReference type="PANTHER" id="PTHR34107:SF7">
    <property type="entry name" value="SLR2092 PROTEIN"/>
    <property type="match status" value="1"/>
</dbReference>
<gene>
    <name evidence="2" type="ORF">WMG39_31645</name>
    <name evidence="3" type="ORF">WMG39_31660</name>
</gene>
<keyword evidence="3" id="KW-0378">Hydrolase</keyword>
<dbReference type="EMBL" id="JBBLXS010001177">
    <property type="protein sequence ID" value="MEK0189367.1"/>
    <property type="molecule type" value="Genomic_DNA"/>
</dbReference>
<dbReference type="GO" id="GO:0004519">
    <property type="term" value="F:endonuclease activity"/>
    <property type="evidence" value="ECO:0007669"/>
    <property type="project" value="UniProtKB-KW"/>
</dbReference>
<keyword evidence="3" id="KW-0255">Endonuclease</keyword>
<dbReference type="InterPro" id="IPR012296">
    <property type="entry name" value="Nuclease_put_TT1808"/>
</dbReference>
<sequence>KMREYIANGAILGWLIDRKNQKVEIYRQNQDVEILDSPSTLSGEDVLPGFVLDLTDVW</sequence>
<feature type="non-terminal residue" evidence="3">
    <location>
        <position position="1"/>
    </location>
</feature>
<dbReference type="CDD" id="cd06260">
    <property type="entry name" value="DUF820-like"/>
    <property type="match status" value="1"/>
</dbReference>
<keyword evidence="4" id="KW-1185">Reference proteome</keyword>
<evidence type="ECO:0000313" key="4">
    <source>
        <dbReference type="Proteomes" id="UP001384579"/>
    </source>
</evidence>
<dbReference type="EMBL" id="JBBLXS010001175">
    <property type="protein sequence ID" value="MEK0189364.1"/>
    <property type="molecule type" value="Genomic_DNA"/>
</dbReference>
<name>A0ABU8YY11_9CYAN</name>